<evidence type="ECO:0000256" key="4">
    <source>
        <dbReference type="ARBA" id="ARBA00023242"/>
    </source>
</evidence>
<dbReference type="Pfam" id="PF00907">
    <property type="entry name" value="T-box"/>
    <property type="match status" value="1"/>
</dbReference>
<dbReference type="GO" id="GO:0003677">
    <property type="term" value="F:DNA binding"/>
    <property type="evidence" value="ECO:0007669"/>
    <property type="project" value="UniProtKB-UniRule"/>
</dbReference>
<evidence type="ECO:0000256" key="1">
    <source>
        <dbReference type="ARBA" id="ARBA00023015"/>
    </source>
</evidence>
<dbReference type="SUPFAM" id="SSF49417">
    <property type="entry name" value="p53-like transcription factors"/>
    <property type="match status" value="1"/>
</dbReference>
<dbReference type="PROSITE" id="PS50252">
    <property type="entry name" value="TBOX_3"/>
    <property type="match status" value="1"/>
</dbReference>
<evidence type="ECO:0000256" key="6">
    <source>
        <dbReference type="SAM" id="MobiDB-lite"/>
    </source>
</evidence>
<feature type="compositionally biased region" description="Basic and acidic residues" evidence="6">
    <location>
        <begin position="281"/>
        <end position="301"/>
    </location>
</feature>
<feature type="compositionally biased region" description="Low complexity" evidence="6">
    <location>
        <begin position="526"/>
        <end position="536"/>
    </location>
</feature>
<dbReference type="InterPro" id="IPR046360">
    <property type="entry name" value="T-box_DNA-bd"/>
</dbReference>
<reference evidence="9 10" key="1">
    <citation type="journal article" date="2021" name="Elife">
        <title>Chloroplast acquisition without the gene transfer in kleptoplastic sea slugs, Plakobranchus ocellatus.</title>
        <authorList>
            <person name="Maeda T."/>
            <person name="Takahashi S."/>
            <person name="Yoshida T."/>
            <person name="Shimamura S."/>
            <person name="Takaki Y."/>
            <person name="Nagai Y."/>
            <person name="Toyoda A."/>
            <person name="Suzuki Y."/>
            <person name="Arimoto A."/>
            <person name="Ishii H."/>
            <person name="Satoh N."/>
            <person name="Nishiyama T."/>
            <person name="Hasebe M."/>
            <person name="Maruyama T."/>
            <person name="Minagawa J."/>
            <person name="Obokata J."/>
            <person name="Shigenobu S."/>
        </authorList>
    </citation>
    <scope>NUCLEOTIDE SEQUENCE [LARGE SCALE GENOMIC DNA]</scope>
</reference>
<evidence type="ECO:0000313" key="10">
    <source>
        <dbReference type="Proteomes" id="UP000762676"/>
    </source>
</evidence>
<feature type="compositionally biased region" description="Polar residues" evidence="6">
    <location>
        <begin position="162"/>
        <end position="181"/>
    </location>
</feature>
<protein>
    <submittedName>
        <fullName evidence="9">T-box transcription factor TBX20</fullName>
    </submittedName>
</protein>
<proteinExistence type="predicted"/>
<feature type="region of interest" description="Disordered" evidence="6">
    <location>
        <begin position="443"/>
        <end position="507"/>
    </location>
</feature>
<keyword evidence="10" id="KW-1185">Reference proteome</keyword>
<feature type="compositionally biased region" description="Acidic residues" evidence="6">
    <location>
        <begin position="617"/>
        <end position="628"/>
    </location>
</feature>
<dbReference type="EMBL" id="BMAT01005576">
    <property type="protein sequence ID" value="GFR96220.1"/>
    <property type="molecule type" value="Genomic_DNA"/>
</dbReference>
<feature type="compositionally biased region" description="Polar residues" evidence="6">
    <location>
        <begin position="90"/>
        <end position="99"/>
    </location>
</feature>
<feature type="region of interest" description="Disordered" evidence="6">
    <location>
        <begin position="162"/>
        <end position="196"/>
    </location>
</feature>
<dbReference type="InterPro" id="IPR008967">
    <property type="entry name" value="p53-like_TF_DNA-bd_sf"/>
</dbReference>
<feature type="region of interest" description="Disordered" evidence="6">
    <location>
        <begin position="322"/>
        <end position="403"/>
    </location>
</feature>
<keyword evidence="1" id="KW-0805">Transcription regulation</keyword>
<feature type="domain" description="T-box" evidence="8">
    <location>
        <begin position="679"/>
        <end position="704"/>
    </location>
</feature>
<feature type="region of interest" description="Disordered" evidence="6">
    <location>
        <begin position="526"/>
        <end position="658"/>
    </location>
</feature>
<dbReference type="Proteomes" id="UP000762676">
    <property type="component" value="Unassembled WGS sequence"/>
</dbReference>
<feature type="region of interest" description="Disordered" evidence="6">
    <location>
        <begin position="281"/>
        <end position="310"/>
    </location>
</feature>
<keyword evidence="7" id="KW-0732">Signal</keyword>
<organism evidence="9 10">
    <name type="scientific">Elysia marginata</name>
    <dbReference type="NCBI Taxonomy" id="1093978"/>
    <lineage>
        <taxon>Eukaryota</taxon>
        <taxon>Metazoa</taxon>
        <taxon>Spiralia</taxon>
        <taxon>Lophotrochozoa</taxon>
        <taxon>Mollusca</taxon>
        <taxon>Gastropoda</taxon>
        <taxon>Heterobranchia</taxon>
        <taxon>Euthyneura</taxon>
        <taxon>Panpulmonata</taxon>
        <taxon>Sacoglossa</taxon>
        <taxon>Placobranchoidea</taxon>
        <taxon>Plakobranchidae</taxon>
        <taxon>Elysia</taxon>
    </lineage>
</organism>
<evidence type="ECO:0000256" key="3">
    <source>
        <dbReference type="ARBA" id="ARBA00023163"/>
    </source>
</evidence>
<accession>A0AAV4HFM5</accession>
<feature type="compositionally biased region" description="Polar residues" evidence="6">
    <location>
        <begin position="537"/>
        <end position="551"/>
    </location>
</feature>
<dbReference type="GO" id="GO:0045893">
    <property type="term" value="P:positive regulation of DNA-templated transcription"/>
    <property type="evidence" value="ECO:0007669"/>
    <property type="project" value="InterPro"/>
</dbReference>
<dbReference type="InterPro" id="IPR036960">
    <property type="entry name" value="T-box_sf"/>
</dbReference>
<comment type="subcellular location">
    <subcellularLocation>
        <location evidence="5">Nucleus</location>
    </subcellularLocation>
</comment>
<evidence type="ECO:0000256" key="5">
    <source>
        <dbReference type="PROSITE-ProRule" id="PRU00201"/>
    </source>
</evidence>
<keyword evidence="2 5" id="KW-0238">DNA-binding</keyword>
<dbReference type="GO" id="GO:0005634">
    <property type="term" value="C:nucleus"/>
    <property type="evidence" value="ECO:0007669"/>
    <property type="project" value="UniProtKB-SubCell"/>
</dbReference>
<feature type="compositionally biased region" description="Basic and acidic residues" evidence="6">
    <location>
        <begin position="552"/>
        <end position="576"/>
    </location>
</feature>
<dbReference type="Gene3D" id="2.60.40.820">
    <property type="entry name" value="Transcription factor, T-box"/>
    <property type="match status" value="1"/>
</dbReference>
<feature type="compositionally biased region" description="Polar residues" evidence="6">
    <location>
        <begin position="443"/>
        <end position="454"/>
    </location>
</feature>
<dbReference type="GO" id="GO:0003700">
    <property type="term" value="F:DNA-binding transcription factor activity"/>
    <property type="evidence" value="ECO:0007669"/>
    <property type="project" value="InterPro"/>
</dbReference>
<comment type="caution">
    <text evidence="9">The sequence shown here is derived from an EMBL/GenBank/DDBJ whole genome shotgun (WGS) entry which is preliminary data.</text>
</comment>
<evidence type="ECO:0000313" key="9">
    <source>
        <dbReference type="EMBL" id="GFR96220.1"/>
    </source>
</evidence>
<evidence type="ECO:0000256" key="7">
    <source>
        <dbReference type="SAM" id="SignalP"/>
    </source>
</evidence>
<name>A0AAV4HFM5_9GAST</name>
<feature type="region of interest" description="Disordered" evidence="6">
    <location>
        <begin position="86"/>
        <end position="108"/>
    </location>
</feature>
<feature type="compositionally biased region" description="Low complexity" evidence="6">
    <location>
        <begin position="372"/>
        <end position="388"/>
    </location>
</feature>
<evidence type="ECO:0000259" key="8">
    <source>
        <dbReference type="PROSITE" id="PS50252"/>
    </source>
</evidence>
<feature type="chain" id="PRO_5043921147" evidence="7">
    <location>
        <begin position="23"/>
        <end position="772"/>
    </location>
</feature>
<gene>
    <name evidence="9" type="ORF">ElyMa_002715300</name>
</gene>
<evidence type="ECO:0000256" key="2">
    <source>
        <dbReference type="ARBA" id="ARBA00023125"/>
    </source>
</evidence>
<feature type="compositionally biased region" description="Low complexity" evidence="6">
    <location>
        <begin position="462"/>
        <end position="477"/>
    </location>
</feature>
<dbReference type="AlphaFoldDB" id="A0AAV4HFM5"/>
<comment type="caution">
    <text evidence="5">Lacks conserved residue(s) required for the propagation of feature annotation.</text>
</comment>
<feature type="signal peptide" evidence="7">
    <location>
        <begin position="1"/>
        <end position="22"/>
    </location>
</feature>
<keyword evidence="4 5" id="KW-0539">Nucleus</keyword>
<keyword evidence="3" id="KW-0804">Transcription</keyword>
<sequence>MDEVVVVIVVALVVVVVVVAAAAVEEVIEVVESCAQIPSQTVVMDLSLDTPSLTGSPVLEASGTRHRHGKGQSQAQLIVSRHDNGENKEVNAQSSSSPTMPIGESKKSVMNSNNNKLNKIFENNNSLKNCQNGWLKSPSPNYSYGIDATCLEIIEDVDGQCTKTQPLSSTASPPRSSMTSPKSKRHRKSLESALGQDCKKIRKTSSTTASSTNEIGLPTSEQVLVEEEEAYLAHGSEGEDDKNMGTGEKFQRFSASVTSCISPSSHKREGIPEQQRVKREHFNRGQDEFFVKNGNETKDSSKLQADSRPSAIVKVKIEPPSSLLGFHSNTTIDSERSSPMPGPDSSITEGRDDSLVSPPFCSLSRETTKAISSFSPGSSPRPNRSPSPDGQARQSQADHQRQLQHLQQHYNPLNSYSYPQHFLGQVYPSHKMLPHQFIHNHQQLHSQLTQQANHQHQDILTRRTTSTSSSSPSSSSLPPSPDFPHPHQQHHSGLQLPPLVSPMRPQQLSPKACNFSIAAILGGSCSRKSSSSSSSSPVITTNYPLNCGNSHNNRDIDSGRICPTEKKSSSHAEARSPRRSITHSSEMASAESRPTSPTPPLTPTTPSVASPTRDCDVDVEIDVGENDDATTTATSPQGKEKDAGYEDENSSCCKVSPPITKEGIRRREQGESTKIKCRLETKDLWDKFHELGTEMIITKTGSNICISSPDEVSTVTQHRPVGQTVQHYLGHLTMRDAAATDWLNLEMTLFLDSPVCEMLIVQSVWSKSDDGH</sequence>